<reference evidence="1 2" key="1">
    <citation type="submission" date="2020-02" db="EMBL/GenBank/DDBJ databases">
        <title>Whole genome sequence of Halogeometricum borinquense strain wsp4.</title>
        <authorList>
            <person name="Verma D.K."/>
            <person name="Gopal K."/>
            <person name="Prasad E.S."/>
        </authorList>
    </citation>
    <scope>NUCLEOTIDE SEQUENCE [LARGE SCALE GENOMIC DNA]</scope>
    <source>
        <strain evidence="2">wsp4</strain>
    </source>
</reference>
<dbReference type="EMBL" id="CP048739">
    <property type="protein sequence ID" value="QIB75216.1"/>
    <property type="molecule type" value="Genomic_DNA"/>
</dbReference>
<name>A0A6C0UI70_9EURY</name>
<dbReference type="AlphaFoldDB" id="A0A6C0UI70"/>
<evidence type="ECO:0000313" key="2">
    <source>
        <dbReference type="Proteomes" id="UP000465846"/>
    </source>
</evidence>
<protein>
    <submittedName>
        <fullName evidence="1">Uncharacterized protein</fullName>
    </submittedName>
</protein>
<proteinExistence type="predicted"/>
<sequence length="56" mass="6407">MSQTIRIEDELHEEIESLQEEIEEDMGFSPSKTDLANILISSGLTLCQEEEVMVHE</sequence>
<evidence type="ECO:0000313" key="1">
    <source>
        <dbReference type="EMBL" id="QIB75216.1"/>
    </source>
</evidence>
<gene>
    <name evidence="1" type="ORF">G3I44_13540</name>
</gene>
<dbReference type="RefSeq" id="WP_163487007.1">
    <property type="nucleotide sequence ID" value="NZ_CP048739.1"/>
</dbReference>
<organism evidence="1 2">
    <name type="scientific">Halogeometricum borinquense</name>
    <dbReference type="NCBI Taxonomy" id="60847"/>
    <lineage>
        <taxon>Archaea</taxon>
        <taxon>Methanobacteriati</taxon>
        <taxon>Methanobacteriota</taxon>
        <taxon>Stenosarchaea group</taxon>
        <taxon>Halobacteria</taxon>
        <taxon>Halobacteriales</taxon>
        <taxon>Haloferacaceae</taxon>
        <taxon>Halogeometricum</taxon>
    </lineage>
</organism>
<accession>A0A6C0UI70</accession>
<dbReference type="Proteomes" id="UP000465846">
    <property type="component" value="Chromosome"/>
</dbReference>
<dbReference type="GeneID" id="44080443"/>